<gene>
    <name evidence="1" type="ORF">L2764_02045</name>
</gene>
<accession>A0ABT0L6H6</accession>
<comment type="caution">
    <text evidence="1">The sequence shown here is derived from an EMBL/GenBank/DDBJ whole genome shotgun (WGS) entry which is preliminary data.</text>
</comment>
<dbReference type="EMBL" id="JAKIKS010000004">
    <property type="protein sequence ID" value="MCL1123292.1"/>
    <property type="molecule type" value="Genomic_DNA"/>
</dbReference>
<evidence type="ECO:0000313" key="1">
    <source>
        <dbReference type="EMBL" id="MCL1123292.1"/>
    </source>
</evidence>
<dbReference type="Proteomes" id="UP001203423">
    <property type="component" value="Unassembled WGS sequence"/>
</dbReference>
<name>A0ABT0L6H6_9GAMM</name>
<sequence>MVKNAIKRLILRLYPELGQRKHVPQLARIERIYDLPVDVAKVSSPFRAYKAVDVQLLDAVTGHALAVPIFEQVTLATGQANDRGVFISPCVGMQCLIQYIDGLDSMPVITALLPFNTLVTEHRQSDVTLQQSSRSKISGTNENWYIQTDGCIKQTSQTSIVNAQVREQSYHERSTHIATHDKTMIEGNQINEVMGSLKTQVGEKALLVALDNLLLGSKQQVDIKAHANINIESLKILEAKAADLARVQAPKIWVGSEEVNLAQIVVDLIAVVKSTNTSLAAHTHGRGAPPDQASSFTGYQSQAAALDGKLSPITA</sequence>
<organism evidence="1 2">
    <name type="scientific">Shewanella surugensis</name>
    <dbReference type="NCBI Taxonomy" id="212020"/>
    <lineage>
        <taxon>Bacteria</taxon>
        <taxon>Pseudomonadati</taxon>
        <taxon>Pseudomonadota</taxon>
        <taxon>Gammaproteobacteria</taxon>
        <taxon>Alteromonadales</taxon>
        <taxon>Shewanellaceae</taxon>
        <taxon>Shewanella</taxon>
    </lineage>
</organism>
<protein>
    <submittedName>
        <fullName evidence="1">Uncharacterized protein</fullName>
    </submittedName>
</protein>
<keyword evidence="2" id="KW-1185">Reference proteome</keyword>
<proteinExistence type="predicted"/>
<reference evidence="1 2" key="1">
    <citation type="submission" date="2022-01" db="EMBL/GenBank/DDBJ databases">
        <title>Whole genome-based taxonomy of the Shewanellaceae.</title>
        <authorList>
            <person name="Martin-Rodriguez A.J."/>
        </authorList>
    </citation>
    <scope>NUCLEOTIDE SEQUENCE [LARGE SCALE GENOMIC DNA]</scope>
    <source>
        <strain evidence="1 2">DSM 17177</strain>
    </source>
</reference>
<evidence type="ECO:0000313" key="2">
    <source>
        <dbReference type="Proteomes" id="UP001203423"/>
    </source>
</evidence>
<dbReference type="RefSeq" id="WP_248938575.1">
    <property type="nucleotide sequence ID" value="NZ_JAKIKS010000004.1"/>
</dbReference>